<dbReference type="GO" id="GO:0009253">
    <property type="term" value="P:peptidoglycan catabolic process"/>
    <property type="evidence" value="ECO:0007669"/>
    <property type="project" value="InterPro"/>
</dbReference>
<feature type="compositionally biased region" description="Polar residues" evidence="2">
    <location>
        <begin position="352"/>
        <end position="361"/>
    </location>
</feature>
<dbReference type="FunFam" id="3.40.630.40:FF:000005">
    <property type="entry name" value="N-acetylmuramoyl-L-alanine amidase (AmiA)"/>
    <property type="match status" value="1"/>
</dbReference>
<evidence type="ECO:0000259" key="3">
    <source>
        <dbReference type="SMART" id="SM00646"/>
    </source>
</evidence>
<sequence>MRRFGNLGALRRRGFFAWLALLTVLLVWGTLPVHAAVRELIQDGQTCGTVPVRDDGPSLMMALDVAAGLLSAHGTIQNGEFSAVLGDHQLRVVNGAAMAWTDFDIVAMPRTSVIDEEHCWVDADSGLRVLKNLLRKNKLPFALSWGKTKNVPDQSVPPPAADQTPHTPTGPTDGRKDAVRGAAPAPAPAGPSKQTSSKVSNIRWGRAGTGIRMVVDVEGSSSPDVQLSDGQMTATFAQATDRAVRAAKLAEPGVTVLLICGKEASLEVRFAGRTGRYFWLDNPKRLVLDIGSAQPSNKTQSTAETSPNSGKGKKAAVPSVAGSGATAGVSTGGAVSEGGPAKEAEAQDSDSVESVSASINRSAGRKTPVIPQQIQRPRPSHLPKPKRARPLVVVDPGHGGKDPGAMRGAYKEKIIALQIATRLKTELNKLGIDVQMTRTGDTYPTLSERPALANSLNASAFVSIHLNSVASKTNSTQGQEIYIMALPTDKDAMKLARIENADIMDNGKASADSRTDMLMTILGNMQQNAKISESTNLAEALYASGGQNGIIMRRVAQAPFAVLRGAAMPAVLIETGFITNPAEVKRLASAAYQQKIAVSVAKGLQQYFKDHPDQ</sequence>
<feature type="domain" description="MurNAc-LAA" evidence="3">
    <location>
        <begin position="450"/>
        <end position="605"/>
    </location>
</feature>
<name>H0UIM4_9BACT</name>
<dbReference type="AlphaFoldDB" id="H0UIM4"/>
<dbReference type="InterPro" id="IPR002508">
    <property type="entry name" value="MurNAc-LAA_cat"/>
</dbReference>
<feature type="compositionally biased region" description="Polar residues" evidence="2">
    <location>
        <begin position="293"/>
        <end position="309"/>
    </location>
</feature>
<dbReference type="SUPFAM" id="SSF53187">
    <property type="entry name" value="Zn-dependent exopeptidases"/>
    <property type="match status" value="1"/>
</dbReference>
<dbReference type="Pfam" id="PF01520">
    <property type="entry name" value="Amidase_3"/>
    <property type="match status" value="1"/>
</dbReference>
<dbReference type="CDD" id="cd02696">
    <property type="entry name" value="MurNAc-LAA"/>
    <property type="match status" value="1"/>
</dbReference>
<evidence type="ECO:0000256" key="1">
    <source>
        <dbReference type="ARBA" id="ARBA00022801"/>
    </source>
</evidence>
<feature type="compositionally biased region" description="Basic residues" evidence="2">
    <location>
        <begin position="378"/>
        <end position="389"/>
    </location>
</feature>
<evidence type="ECO:0000313" key="4">
    <source>
        <dbReference type="EMBL" id="EHM13769.1"/>
    </source>
</evidence>
<dbReference type="OrthoDB" id="9806267at2"/>
<keyword evidence="1" id="KW-0378">Hydrolase</keyword>
<dbReference type="GO" id="GO:0030288">
    <property type="term" value="C:outer membrane-bounded periplasmic space"/>
    <property type="evidence" value="ECO:0007669"/>
    <property type="project" value="TreeGrafter"/>
</dbReference>
<reference evidence="4 5" key="1">
    <citation type="submission" date="2011-11" db="EMBL/GenBank/DDBJ databases">
        <title>The Noncontiguous Finished genome of Jonquetella anthropi DSM 22815.</title>
        <authorList>
            <consortium name="US DOE Joint Genome Institute (JGI-PGF)"/>
            <person name="Lucas S."/>
            <person name="Copeland A."/>
            <person name="Lapidus A."/>
            <person name="Glavina del Rio T."/>
            <person name="Dalin E."/>
            <person name="Tice H."/>
            <person name="Bruce D."/>
            <person name="Goodwin L."/>
            <person name="Pitluck S."/>
            <person name="Peters L."/>
            <person name="Mikhailova N."/>
            <person name="Held B."/>
            <person name="Kyrpides N."/>
            <person name="Mavromatis K."/>
            <person name="Ivanova N."/>
            <person name="Markowitz V."/>
            <person name="Cheng J.-F."/>
            <person name="Hugenholtz P."/>
            <person name="Woyke T."/>
            <person name="Wu D."/>
            <person name="Gronow S."/>
            <person name="Wellnitz S."/>
            <person name="Brambilla E."/>
            <person name="Klenk H.-P."/>
            <person name="Eisen J.A."/>
        </authorList>
    </citation>
    <scope>NUCLEOTIDE SEQUENCE [LARGE SCALE GENOMIC DNA]</scope>
    <source>
        <strain evidence="4 5">DSM 22815</strain>
    </source>
</reference>
<dbReference type="HOGENOM" id="CLU_504952_0_0_0"/>
<dbReference type="EMBL" id="CM001376">
    <property type="protein sequence ID" value="EHM13769.1"/>
    <property type="molecule type" value="Genomic_DNA"/>
</dbReference>
<dbReference type="Gene3D" id="3.40.630.40">
    <property type="entry name" value="Zn-dependent exopeptidases"/>
    <property type="match status" value="1"/>
</dbReference>
<accession>H0UIM4</accession>
<organism evidence="4 5">
    <name type="scientific">Jonquetella anthropi DSM 22815</name>
    <dbReference type="NCBI Taxonomy" id="885272"/>
    <lineage>
        <taxon>Bacteria</taxon>
        <taxon>Thermotogati</taxon>
        <taxon>Synergistota</taxon>
        <taxon>Synergistia</taxon>
        <taxon>Synergistales</taxon>
        <taxon>Dethiosulfovibrionaceae</taxon>
        <taxon>Jonquetella</taxon>
    </lineage>
</organism>
<dbReference type="SMART" id="SM00646">
    <property type="entry name" value="Ami_3"/>
    <property type="match status" value="1"/>
</dbReference>
<gene>
    <name evidence="4" type="ORF">JonanDRAFT_1405</name>
</gene>
<dbReference type="eggNOG" id="COG0860">
    <property type="taxonomic scope" value="Bacteria"/>
</dbReference>
<dbReference type="PANTHER" id="PTHR30404:SF0">
    <property type="entry name" value="N-ACETYLMURAMOYL-L-ALANINE AMIDASE AMIC"/>
    <property type="match status" value="1"/>
</dbReference>
<feature type="region of interest" description="Disordered" evidence="2">
    <location>
        <begin position="147"/>
        <end position="201"/>
    </location>
</feature>
<dbReference type="GO" id="GO:0008745">
    <property type="term" value="F:N-acetylmuramoyl-L-alanine amidase activity"/>
    <property type="evidence" value="ECO:0007669"/>
    <property type="project" value="InterPro"/>
</dbReference>
<feature type="region of interest" description="Disordered" evidence="2">
    <location>
        <begin position="292"/>
        <end position="406"/>
    </location>
</feature>
<evidence type="ECO:0000313" key="5">
    <source>
        <dbReference type="Proteomes" id="UP000003806"/>
    </source>
</evidence>
<dbReference type="InterPro" id="IPR050695">
    <property type="entry name" value="N-acetylmuramoyl_amidase_3"/>
</dbReference>
<protein>
    <submittedName>
        <fullName evidence="4">N-acetylmuramoyl-L-alanine amidase</fullName>
    </submittedName>
</protein>
<dbReference type="RefSeq" id="WP_008523321.1">
    <property type="nucleotide sequence ID" value="NZ_CM001376.1"/>
</dbReference>
<evidence type="ECO:0000256" key="2">
    <source>
        <dbReference type="SAM" id="MobiDB-lite"/>
    </source>
</evidence>
<dbReference type="PANTHER" id="PTHR30404">
    <property type="entry name" value="N-ACETYLMURAMOYL-L-ALANINE AMIDASE"/>
    <property type="match status" value="1"/>
</dbReference>
<proteinExistence type="predicted"/>
<feature type="compositionally biased region" description="Low complexity" evidence="2">
    <location>
        <begin position="315"/>
        <end position="334"/>
    </location>
</feature>
<dbReference type="Proteomes" id="UP000003806">
    <property type="component" value="Chromosome"/>
</dbReference>
<dbReference type="STRING" id="885272.JonanDRAFT_1405"/>
<keyword evidence="5" id="KW-1185">Reference proteome</keyword>